<evidence type="ECO:0000313" key="1">
    <source>
        <dbReference type="EMBL" id="RVW96307.1"/>
    </source>
</evidence>
<sequence>MTTYHSSQRLGSSGPLTSDSFLPFLLTRIHWLKLEDLGEVTGPEWESGVNDVLVVEATGFGGRFSSLTLPSPMGSPFLSAACDDATGGPCLGLLGSWIQLLNLLLQDGRLVDLTGNATKDSLDEDLEVRVEELEVSKALKIVRVSEEGKLGL</sequence>
<dbReference type="AlphaFoldDB" id="A0A438IHY1"/>
<evidence type="ECO:0000313" key="2">
    <source>
        <dbReference type="Proteomes" id="UP000288805"/>
    </source>
</evidence>
<gene>
    <name evidence="1" type="ORF">CK203_020742</name>
</gene>
<dbReference type="EMBL" id="QGNW01000108">
    <property type="protein sequence ID" value="RVW96307.1"/>
    <property type="molecule type" value="Genomic_DNA"/>
</dbReference>
<proteinExistence type="predicted"/>
<organism evidence="1 2">
    <name type="scientific">Vitis vinifera</name>
    <name type="common">Grape</name>
    <dbReference type="NCBI Taxonomy" id="29760"/>
    <lineage>
        <taxon>Eukaryota</taxon>
        <taxon>Viridiplantae</taxon>
        <taxon>Streptophyta</taxon>
        <taxon>Embryophyta</taxon>
        <taxon>Tracheophyta</taxon>
        <taxon>Spermatophyta</taxon>
        <taxon>Magnoliopsida</taxon>
        <taxon>eudicotyledons</taxon>
        <taxon>Gunneridae</taxon>
        <taxon>Pentapetalae</taxon>
        <taxon>rosids</taxon>
        <taxon>Vitales</taxon>
        <taxon>Vitaceae</taxon>
        <taxon>Viteae</taxon>
        <taxon>Vitis</taxon>
    </lineage>
</organism>
<accession>A0A438IHY1</accession>
<dbReference type="Proteomes" id="UP000288805">
    <property type="component" value="Unassembled WGS sequence"/>
</dbReference>
<comment type="caution">
    <text evidence="1">The sequence shown here is derived from an EMBL/GenBank/DDBJ whole genome shotgun (WGS) entry which is preliminary data.</text>
</comment>
<reference evidence="1 2" key="1">
    <citation type="journal article" date="2018" name="PLoS Genet.">
        <title>Population sequencing reveals clonal diversity and ancestral inbreeding in the grapevine cultivar Chardonnay.</title>
        <authorList>
            <person name="Roach M.J."/>
            <person name="Johnson D.L."/>
            <person name="Bohlmann J."/>
            <person name="van Vuuren H.J."/>
            <person name="Jones S.J."/>
            <person name="Pretorius I.S."/>
            <person name="Schmidt S.A."/>
            <person name="Borneman A.R."/>
        </authorList>
    </citation>
    <scope>NUCLEOTIDE SEQUENCE [LARGE SCALE GENOMIC DNA]</scope>
    <source>
        <strain evidence="2">cv. Chardonnay</strain>
        <tissue evidence="1">Leaf</tissue>
    </source>
</reference>
<protein>
    <submittedName>
        <fullName evidence="1">Uncharacterized protein</fullName>
    </submittedName>
</protein>
<name>A0A438IHY1_VITVI</name>